<gene>
    <name evidence="2" type="ORF">H8S57_06150</name>
</gene>
<dbReference type="GO" id="GO:0003700">
    <property type="term" value="F:DNA-binding transcription factor activity"/>
    <property type="evidence" value="ECO:0007669"/>
    <property type="project" value="InterPro"/>
</dbReference>
<dbReference type="Pfam" id="PF04542">
    <property type="entry name" value="Sigma70_r2"/>
    <property type="match status" value="1"/>
</dbReference>
<reference evidence="2" key="1">
    <citation type="submission" date="2020-08" db="EMBL/GenBank/DDBJ databases">
        <title>Genome public.</title>
        <authorList>
            <person name="Liu C."/>
            <person name="Sun Q."/>
        </authorList>
    </citation>
    <scope>NUCLEOTIDE SEQUENCE</scope>
    <source>
        <strain evidence="2">NSJ-51</strain>
    </source>
</reference>
<dbReference type="InterPro" id="IPR007627">
    <property type="entry name" value="RNA_pol_sigma70_r2"/>
</dbReference>
<dbReference type="GO" id="GO:0006352">
    <property type="term" value="P:DNA-templated transcription initiation"/>
    <property type="evidence" value="ECO:0007669"/>
    <property type="project" value="InterPro"/>
</dbReference>
<sequence length="64" mass="7344">MLTLCLMLLEGEEDRALFVRFHAKYEKKLYAVALKILGSGALAEEAVQESMVKIAVHFEHFEKF</sequence>
<evidence type="ECO:0000313" key="3">
    <source>
        <dbReference type="Proteomes" id="UP000661435"/>
    </source>
</evidence>
<feature type="domain" description="RNA polymerase sigma-70 region 2" evidence="1">
    <location>
        <begin position="23"/>
        <end position="62"/>
    </location>
</feature>
<evidence type="ECO:0000313" key="2">
    <source>
        <dbReference type="EMBL" id="MBC5733305.1"/>
    </source>
</evidence>
<dbReference type="Proteomes" id="UP000661435">
    <property type="component" value="Unassembled WGS sequence"/>
</dbReference>
<name>A0A8J6JFG2_9FIRM</name>
<dbReference type="EMBL" id="JACOPP010000005">
    <property type="protein sequence ID" value="MBC5733305.1"/>
    <property type="molecule type" value="Genomic_DNA"/>
</dbReference>
<keyword evidence="3" id="KW-1185">Reference proteome</keyword>
<dbReference type="AlphaFoldDB" id="A0A8J6JFG2"/>
<evidence type="ECO:0000259" key="1">
    <source>
        <dbReference type="Pfam" id="PF04542"/>
    </source>
</evidence>
<accession>A0A8J6JFG2</accession>
<dbReference type="Gene3D" id="1.10.1740.10">
    <property type="match status" value="1"/>
</dbReference>
<dbReference type="SUPFAM" id="SSF88946">
    <property type="entry name" value="Sigma2 domain of RNA polymerase sigma factors"/>
    <property type="match status" value="1"/>
</dbReference>
<comment type="caution">
    <text evidence="2">The sequence shown here is derived from an EMBL/GenBank/DDBJ whole genome shotgun (WGS) entry which is preliminary data.</text>
</comment>
<protein>
    <recommendedName>
        <fullName evidence="1">RNA polymerase sigma-70 region 2 domain-containing protein</fullName>
    </recommendedName>
</protein>
<proteinExistence type="predicted"/>
<organism evidence="2 3">
    <name type="scientific">Lawsonibacter hominis</name>
    <dbReference type="NCBI Taxonomy" id="2763053"/>
    <lineage>
        <taxon>Bacteria</taxon>
        <taxon>Bacillati</taxon>
        <taxon>Bacillota</taxon>
        <taxon>Clostridia</taxon>
        <taxon>Eubacteriales</taxon>
        <taxon>Oscillospiraceae</taxon>
        <taxon>Lawsonibacter</taxon>
    </lineage>
</organism>
<dbReference type="InterPro" id="IPR013325">
    <property type="entry name" value="RNA_pol_sigma_r2"/>
</dbReference>
<dbReference type="RefSeq" id="WP_186907190.1">
    <property type="nucleotide sequence ID" value="NZ_JACOPP010000005.1"/>
</dbReference>